<evidence type="ECO:0000313" key="3">
    <source>
        <dbReference type="Proteomes" id="UP000774617"/>
    </source>
</evidence>
<evidence type="ECO:0000256" key="1">
    <source>
        <dbReference type="SAM" id="Phobius"/>
    </source>
</evidence>
<keyword evidence="1" id="KW-0812">Transmembrane</keyword>
<keyword evidence="1" id="KW-0472">Membrane</keyword>
<protein>
    <recommendedName>
        <fullName evidence="4">Fatty acid hydroxylase</fullName>
    </recommendedName>
</protein>
<comment type="caution">
    <text evidence="2">The sequence shown here is derived from an EMBL/GenBank/DDBJ whole genome shotgun (WGS) entry which is preliminary data.</text>
</comment>
<dbReference type="EMBL" id="JAGTJR010000018">
    <property type="protein sequence ID" value="KAH7046016.1"/>
    <property type="molecule type" value="Genomic_DNA"/>
</dbReference>
<name>A0ABQ8G6B1_9PEZI</name>
<evidence type="ECO:0008006" key="4">
    <source>
        <dbReference type="Google" id="ProtNLM"/>
    </source>
</evidence>
<keyword evidence="1" id="KW-1133">Transmembrane helix</keyword>
<accession>A0ABQ8G6B1</accession>
<dbReference type="Proteomes" id="UP000774617">
    <property type="component" value="Unassembled WGS sequence"/>
</dbReference>
<reference evidence="2 3" key="1">
    <citation type="journal article" date="2021" name="Nat. Commun.">
        <title>Genetic determinants of endophytism in the Arabidopsis root mycobiome.</title>
        <authorList>
            <person name="Mesny F."/>
            <person name="Miyauchi S."/>
            <person name="Thiergart T."/>
            <person name="Pickel B."/>
            <person name="Atanasova L."/>
            <person name="Karlsson M."/>
            <person name="Huettel B."/>
            <person name="Barry K.W."/>
            <person name="Haridas S."/>
            <person name="Chen C."/>
            <person name="Bauer D."/>
            <person name="Andreopoulos W."/>
            <person name="Pangilinan J."/>
            <person name="LaButti K."/>
            <person name="Riley R."/>
            <person name="Lipzen A."/>
            <person name="Clum A."/>
            <person name="Drula E."/>
            <person name="Henrissat B."/>
            <person name="Kohler A."/>
            <person name="Grigoriev I.V."/>
            <person name="Martin F.M."/>
            <person name="Hacquard S."/>
        </authorList>
    </citation>
    <scope>NUCLEOTIDE SEQUENCE [LARGE SCALE GENOMIC DNA]</scope>
    <source>
        <strain evidence="2 3">MPI-SDFR-AT-0080</strain>
    </source>
</reference>
<gene>
    <name evidence="2" type="ORF">B0J12DRAFT_148908</name>
</gene>
<feature type="transmembrane region" description="Helical" evidence="1">
    <location>
        <begin position="76"/>
        <end position="100"/>
    </location>
</feature>
<proteinExistence type="predicted"/>
<evidence type="ECO:0000313" key="2">
    <source>
        <dbReference type="EMBL" id="KAH7046016.1"/>
    </source>
</evidence>
<feature type="transmembrane region" description="Helical" evidence="1">
    <location>
        <begin position="126"/>
        <end position="145"/>
    </location>
</feature>
<sequence>MTTSCTITNLEYMDRESSRRRRLSPLAFPLLDSARYSNKRHCGNEKNLHHGSALISIGRLTKCLYLLHREHTRVTFLHLFFFFVGGECGGCYEHICYWGFMPALATRYFTYRYVGSGTSSLGIHDLFLFLSLSCRVVLIPLWFFFGTFHPHHHHHHHAVFRFDRPQLTGWEQPLL</sequence>
<organism evidence="2 3">
    <name type="scientific">Macrophomina phaseolina</name>
    <dbReference type="NCBI Taxonomy" id="35725"/>
    <lineage>
        <taxon>Eukaryota</taxon>
        <taxon>Fungi</taxon>
        <taxon>Dikarya</taxon>
        <taxon>Ascomycota</taxon>
        <taxon>Pezizomycotina</taxon>
        <taxon>Dothideomycetes</taxon>
        <taxon>Dothideomycetes incertae sedis</taxon>
        <taxon>Botryosphaeriales</taxon>
        <taxon>Botryosphaeriaceae</taxon>
        <taxon>Macrophomina</taxon>
    </lineage>
</organism>
<keyword evidence="3" id="KW-1185">Reference proteome</keyword>